<dbReference type="InterPro" id="IPR027417">
    <property type="entry name" value="P-loop_NTPase"/>
</dbReference>
<evidence type="ECO:0000256" key="1">
    <source>
        <dbReference type="ARBA" id="ARBA00006270"/>
    </source>
</evidence>
<sequence>MDKNGGESSNQQQNNHQPLSQRKTRFLRGKKTAACHQLPLKAKVVMLGNMGVGKTSILLRHDGQGFTSKLSSTQGAFFICSRPKINDGREFELQVWDTAGQERFRSMVPLYLRNTAAALVVFDITDRQSFRELGFWIKVLEHNSEYSNILLFIIGNKSDLNGERKVSVQEAIKFAEEQNAKYFETSALNGRGIETAMQGIAESILIESENRSSSSNYFGSSFNLLPSESGEDNEEEINNNNKIIKQQKKQKNSSFNLISCCSIL</sequence>
<dbReference type="SUPFAM" id="SSF52540">
    <property type="entry name" value="P-loop containing nucleoside triphosphate hydrolases"/>
    <property type="match status" value="1"/>
</dbReference>
<accession>A0A914KUP5</accession>
<keyword evidence="4" id="KW-1185">Reference proteome</keyword>
<dbReference type="NCBIfam" id="TIGR00231">
    <property type="entry name" value="small_GTP"/>
    <property type="match status" value="1"/>
</dbReference>
<dbReference type="AlphaFoldDB" id="A0A914KUP5"/>
<dbReference type="CDD" id="cd00154">
    <property type="entry name" value="Rab"/>
    <property type="match status" value="1"/>
</dbReference>
<dbReference type="Proteomes" id="UP000887563">
    <property type="component" value="Unplaced"/>
</dbReference>
<dbReference type="PROSITE" id="PS51421">
    <property type="entry name" value="RAS"/>
    <property type="match status" value="1"/>
</dbReference>
<name>A0A914KUP5_MELIC</name>
<comment type="similarity">
    <text evidence="1">Belongs to the small GTPase superfamily. Rab family.</text>
</comment>
<dbReference type="SMART" id="SM00176">
    <property type="entry name" value="RAN"/>
    <property type="match status" value="1"/>
</dbReference>
<dbReference type="PRINTS" id="PR00449">
    <property type="entry name" value="RASTRNSFRMNG"/>
</dbReference>
<dbReference type="SMART" id="SM00174">
    <property type="entry name" value="RHO"/>
    <property type="match status" value="1"/>
</dbReference>
<dbReference type="PROSITE" id="PS51419">
    <property type="entry name" value="RAB"/>
    <property type="match status" value="1"/>
</dbReference>
<dbReference type="SMART" id="SM00173">
    <property type="entry name" value="RAS"/>
    <property type="match status" value="1"/>
</dbReference>
<evidence type="ECO:0000313" key="5">
    <source>
        <dbReference type="WBParaSite" id="Minc3s00124g05294"/>
    </source>
</evidence>
<evidence type="ECO:0000256" key="2">
    <source>
        <dbReference type="ARBA" id="ARBA00022741"/>
    </source>
</evidence>
<protein>
    <submittedName>
        <fullName evidence="5">Uncharacterized protein</fullName>
    </submittedName>
</protein>
<dbReference type="WBParaSite" id="Minc3s00124g05294">
    <property type="protein sequence ID" value="Minc3s00124g05294"/>
    <property type="gene ID" value="Minc3s00124g05294"/>
</dbReference>
<keyword evidence="2" id="KW-0547">Nucleotide-binding</keyword>
<organism evidence="4 5">
    <name type="scientific">Meloidogyne incognita</name>
    <name type="common">Southern root-knot nematode worm</name>
    <name type="synonym">Oxyuris incognita</name>
    <dbReference type="NCBI Taxonomy" id="6306"/>
    <lineage>
        <taxon>Eukaryota</taxon>
        <taxon>Metazoa</taxon>
        <taxon>Ecdysozoa</taxon>
        <taxon>Nematoda</taxon>
        <taxon>Chromadorea</taxon>
        <taxon>Rhabditida</taxon>
        <taxon>Tylenchina</taxon>
        <taxon>Tylenchomorpha</taxon>
        <taxon>Tylenchoidea</taxon>
        <taxon>Meloidogynidae</taxon>
        <taxon>Meloidogyninae</taxon>
        <taxon>Meloidogyne</taxon>
        <taxon>Meloidogyne incognita group</taxon>
    </lineage>
</organism>
<feature type="compositionally biased region" description="Low complexity" evidence="3">
    <location>
        <begin position="8"/>
        <end position="21"/>
    </location>
</feature>
<dbReference type="SMART" id="SM00175">
    <property type="entry name" value="RAB"/>
    <property type="match status" value="1"/>
</dbReference>
<dbReference type="PANTHER" id="PTHR47978">
    <property type="match status" value="1"/>
</dbReference>
<evidence type="ECO:0000313" key="4">
    <source>
        <dbReference type="Proteomes" id="UP000887563"/>
    </source>
</evidence>
<dbReference type="GO" id="GO:0005525">
    <property type="term" value="F:GTP binding"/>
    <property type="evidence" value="ECO:0007669"/>
    <property type="project" value="InterPro"/>
</dbReference>
<proteinExistence type="inferred from homology"/>
<dbReference type="InterPro" id="IPR001806">
    <property type="entry name" value="Small_GTPase"/>
</dbReference>
<dbReference type="FunFam" id="3.40.50.300:FF:001462">
    <property type="entry name" value="Small GTP-binding protein, putative"/>
    <property type="match status" value="1"/>
</dbReference>
<reference evidence="5" key="1">
    <citation type="submission" date="2022-11" db="UniProtKB">
        <authorList>
            <consortium name="WormBaseParasite"/>
        </authorList>
    </citation>
    <scope>IDENTIFICATION</scope>
</reference>
<dbReference type="InterPro" id="IPR005225">
    <property type="entry name" value="Small_GTP-bd"/>
</dbReference>
<feature type="region of interest" description="Disordered" evidence="3">
    <location>
        <begin position="1"/>
        <end position="22"/>
    </location>
</feature>
<dbReference type="Pfam" id="PF00071">
    <property type="entry name" value="Ras"/>
    <property type="match status" value="1"/>
</dbReference>
<evidence type="ECO:0000256" key="3">
    <source>
        <dbReference type="SAM" id="MobiDB-lite"/>
    </source>
</evidence>
<dbReference type="Gene3D" id="3.40.50.300">
    <property type="entry name" value="P-loop containing nucleotide triphosphate hydrolases"/>
    <property type="match status" value="1"/>
</dbReference>
<dbReference type="GO" id="GO:0003924">
    <property type="term" value="F:GTPase activity"/>
    <property type="evidence" value="ECO:0007669"/>
    <property type="project" value="InterPro"/>
</dbReference>